<evidence type="ECO:0000256" key="5">
    <source>
        <dbReference type="ARBA" id="ARBA00023136"/>
    </source>
</evidence>
<feature type="transmembrane region" description="Helical" evidence="6">
    <location>
        <begin position="233"/>
        <end position="250"/>
    </location>
</feature>
<accession>A0A8B7D4I8</accession>
<evidence type="ECO:0000256" key="1">
    <source>
        <dbReference type="ARBA" id="ARBA00004477"/>
    </source>
</evidence>
<dbReference type="Proteomes" id="UP000228380">
    <property type="component" value="Chromosome 3"/>
</dbReference>
<dbReference type="GeneID" id="103723675"/>
<keyword evidence="8" id="KW-1185">Reference proteome</keyword>
<comment type="subcellular location">
    <subcellularLocation>
        <location evidence="1 6">Endoplasmic reticulum membrane</location>
        <topology evidence="1 6">Multi-pass membrane protein</topology>
    </subcellularLocation>
</comment>
<dbReference type="PANTHER" id="PTHR10994:SF65">
    <property type="entry name" value="RETICULON-LIKE PROTEIN B12"/>
    <property type="match status" value="1"/>
</dbReference>
<feature type="transmembrane region" description="Helical" evidence="6">
    <location>
        <begin position="140"/>
        <end position="155"/>
    </location>
</feature>
<dbReference type="GO" id="GO:0009617">
    <property type="term" value="P:response to bacterium"/>
    <property type="evidence" value="ECO:0007669"/>
    <property type="project" value="InterPro"/>
</dbReference>
<evidence type="ECO:0000256" key="2">
    <source>
        <dbReference type="ARBA" id="ARBA00022692"/>
    </source>
</evidence>
<keyword evidence="4 6" id="KW-1133">Transmembrane helix</keyword>
<evidence type="ECO:0000256" key="6">
    <source>
        <dbReference type="RuleBase" id="RU363132"/>
    </source>
</evidence>
<evidence type="ECO:0000256" key="3">
    <source>
        <dbReference type="ARBA" id="ARBA00022824"/>
    </source>
</evidence>
<dbReference type="OrthoDB" id="567788at2759"/>
<feature type="domain" description="Reticulon" evidence="7">
    <location>
        <begin position="129"/>
        <end position="289"/>
    </location>
</feature>
<dbReference type="AlphaFoldDB" id="A0A8B7D4I8"/>
<dbReference type="KEGG" id="pda:103723675"/>
<keyword evidence="3 6" id="KW-0256">Endoplasmic reticulum</keyword>
<dbReference type="RefSeq" id="XP_008812882.2">
    <property type="nucleotide sequence ID" value="XM_008814660.4"/>
</dbReference>
<dbReference type="GO" id="GO:0005789">
    <property type="term" value="C:endoplasmic reticulum membrane"/>
    <property type="evidence" value="ECO:0007669"/>
    <property type="project" value="UniProtKB-SubCell"/>
</dbReference>
<feature type="transmembrane region" description="Helical" evidence="6">
    <location>
        <begin position="256"/>
        <end position="271"/>
    </location>
</feature>
<reference evidence="8" key="1">
    <citation type="journal article" date="2019" name="Nat. Commun.">
        <title>Genome-wide association mapping of date palm fruit traits.</title>
        <authorList>
            <person name="Hazzouri K.M."/>
            <person name="Gros-Balthazard M."/>
            <person name="Flowers J.M."/>
            <person name="Copetti D."/>
            <person name="Lemansour A."/>
            <person name="Lebrun M."/>
            <person name="Masmoudi K."/>
            <person name="Ferrand S."/>
            <person name="Dhar M.I."/>
            <person name="Fresquez Z.A."/>
            <person name="Rosas U."/>
            <person name="Zhang J."/>
            <person name="Talag J."/>
            <person name="Lee S."/>
            <person name="Kudrna D."/>
            <person name="Powell R.F."/>
            <person name="Leitch I.J."/>
            <person name="Krueger R.R."/>
            <person name="Wing R.A."/>
            <person name="Amiri K.M.A."/>
            <person name="Purugganan M.D."/>
        </authorList>
    </citation>
    <scope>NUCLEOTIDE SEQUENCE [LARGE SCALE GENOMIC DNA]</scope>
    <source>
        <strain evidence="8">cv. Khalas</strain>
    </source>
</reference>
<gene>
    <name evidence="9" type="primary">LOC103723675</name>
</gene>
<evidence type="ECO:0000313" key="8">
    <source>
        <dbReference type="Proteomes" id="UP000228380"/>
    </source>
</evidence>
<sequence>MNARGPEADALVFFPSWHLLHPSRAIDVGGGVEERKRVEEKVGFPKNRNQSCVFQIDGEKGVAGVRFHQPHHPTFPSQIHSITLRNTETKETERPASFRLQILDPSMGASVGFFGRQRSVHEILGGGIVADVMLWRRRDITVGILLGTLAAWVVFERSGYTLLSFASNVLLLLISVLFVWAKAAAILNRPPPPIPEMHLSEEAINEAAIFVHSLADMALSAFHSIALGKDLNLFYRVAICLLLISVIGSLTDFLTLGYTSLVIILTIPALYEKYEDCIDRYAQWAYAELLMYERVYAKYFSKAKNWILEKKKLL</sequence>
<reference evidence="9" key="2">
    <citation type="submission" date="2025-08" db="UniProtKB">
        <authorList>
            <consortium name="RefSeq"/>
        </authorList>
    </citation>
    <scope>IDENTIFICATION</scope>
    <source>
        <tissue evidence="9">Young leaves</tissue>
    </source>
</reference>
<dbReference type="PROSITE" id="PS50845">
    <property type="entry name" value="RETICULON"/>
    <property type="match status" value="1"/>
</dbReference>
<evidence type="ECO:0000259" key="7">
    <source>
        <dbReference type="PROSITE" id="PS50845"/>
    </source>
</evidence>
<dbReference type="Pfam" id="PF02453">
    <property type="entry name" value="Reticulon"/>
    <property type="match status" value="1"/>
</dbReference>
<dbReference type="PANTHER" id="PTHR10994">
    <property type="entry name" value="RETICULON"/>
    <property type="match status" value="1"/>
</dbReference>
<protein>
    <recommendedName>
        <fullName evidence="6">Reticulon-like protein</fullName>
    </recommendedName>
</protein>
<evidence type="ECO:0000313" key="9">
    <source>
        <dbReference type="RefSeq" id="XP_008812882.2"/>
    </source>
</evidence>
<proteinExistence type="predicted"/>
<name>A0A8B7D4I8_PHODC</name>
<keyword evidence="2 6" id="KW-0812">Transmembrane</keyword>
<organism evidence="8 9">
    <name type="scientific">Phoenix dactylifera</name>
    <name type="common">Date palm</name>
    <dbReference type="NCBI Taxonomy" id="42345"/>
    <lineage>
        <taxon>Eukaryota</taxon>
        <taxon>Viridiplantae</taxon>
        <taxon>Streptophyta</taxon>
        <taxon>Embryophyta</taxon>
        <taxon>Tracheophyta</taxon>
        <taxon>Spermatophyta</taxon>
        <taxon>Magnoliopsida</taxon>
        <taxon>Liliopsida</taxon>
        <taxon>Arecaceae</taxon>
        <taxon>Coryphoideae</taxon>
        <taxon>Phoeniceae</taxon>
        <taxon>Phoenix</taxon>
    </lineage>
</organism>
<dbReference type="InterPro" id="IPR003388">
    <property type="entry name" value="Reticulon"/>
</dbReference>
<keyword evidence="5 6" id="KW-0472">Membrane</keyword>
<dbReference type="InterPro" id="IPR045064">
    <property type="entry name" value="Reticulon-like"/>
</dbReference>
<feature type="transmembrane region" description="Helical" evidence="6">
    <location>
        <begin position="161"/>
        <end position="181"/>
    </location>
</feature>
<evidence type="ECO:0000256" key="4">
    <source>
        <dbReference type="ARBA" id="ARBA00022989"/>
    </source>
</evidence>